<gene>
    <name evidence="3" type="ORF">ACFPIB_02435</name>
</gene>
<dbReference type="InterPro" id="IPR050640">
    <property type="entry name" value="Bact_2-comp_sensor_kinase"/>
</dbReference>
<dbReference type="PANTHER" id="PTHR34220">
    <property type="entry name" value="SENSOR HISTIDINE KINASE YPDA"/>
    <property type="match status" value="1"/>
</dbReference>
<evidence type="ECO:0000313" key="4">
    <source>
        <dbReference type="Proteomes" id="UP001596161"/>
    </source>
</evidence>
<proteinExistence type="predicted"/>
<evidence type="ECO:0000259" key="2">
    <source>
        <dbReference type="Pfam" id="PF06580"/>
    </source>
</evidence>
<dbReference type="InterPro" id="IPR010559">
    <property type="entry name" value="Sig_transdc_His_kin_internal"/>
</dbReference>
<feature type="transmembrane region" description="Helical" evidence="1">
    <location>
        <begin position="50"/>
        <end position="70"/>
    </location>
</feature>
<comment type="caution">
    <text evidence="3">The sequence shown here is derived from an EMBL/GenBank/DDBJ whole genome shotgun (WGS) entry which is preliminary data.</text>
</comment>
<feature type="domain" description="Signal transduction histidine kinase internal region" evidence="2">
    <location>
        <begin position="164"/>
        <end position="242"/>
    </location>
</feature>
<feature type="transmembrane region" description="Helical" evidence="1">
    <location>
        <begin position="12"/>
        <end position="34"/>
    </location>
</feature>
<dbReference type="RefSeq" id="WP_378015826.1">
    <property type="nucleotide sequence ID" value="NZ_JBHSKT010000001.1"/>
</dbReference>
<dbReference type="SUPFAM" id="SSF55874">
    <property type="entry name" value="ATPase domain of HSP90 chaperone/DNA topoisomerase II/histidine kinase"/>
    <property type="match status" value="1"/>
</dbReference>
<keyword evidence="1" id="KW-0812">Transmembrane</keyword>
<evidence type="ECO:0000256" key="1">
    <source>
        <dbReference type="SAM" id="Phobius"/>
    </source>
</evidence>
<dbReference type="InterPro" id="IPR036890">
    <property type="entry name" value="HATPase_C_sf"/>
</dbReference>
<dbReference type="Pfam" id="PF06580">
    <property type="entry name" value="His_kinase"/>
    <property type="match status" value="1"/>
</dbReference>
<dbReference type="Proteomes" id="UP001596161">
    <property type="component" value="Unassembled WGS sequence"/>
</dbReference>
<organism evidence="3 4">
    <name type="scientific">Adhaeribacter terreus</name>
    <dbReference type="NCBI Taxonomy" id="529703"/>
    <lineage>
        <taxon>Bacteria</taxon>
        <taxon>Pseudomonadati</taxon>
        <taxon>Bacteroidota</taxon>
        <taxon>Cytophagia</taxon>
        <taxon>Cytophagales</taxon>
        <taxon>Hymenobacteraceae</taxon>
        <taxon>Adhaeribacter</taxon>
    </lineage>
</organism>
<accession>A0ABW0E9P3</accession>
<reference evidence="4" key="1">
    <citation type="journal article" date="2019" name="Int. J. Syst. Evol. Microbiol.">
        <title>The Global Catalogue of Microorganisms (GCM) 10K type strain sequencing project: providing services to taxonomists for standard genome sequencing and annotation.</title>
        <authorList>
            <consortium name="The Broad Institute Genomics Platform"/>
            <consortium name="The Broad Institute Genome Sequencing Center for Infectious Disease"/>
            <person name="Wu L."/>
            <person name="Ma J."/>
        </authorList>
    </citation>
    <scope>NUCLEOTIDE SEQUENCE [LARGE SCALE GENOMIC DNA]</scope>
    <source>
        <strain evidence="4">KACC 12602</strain>
    </source>
</reference>
<name>A0ABW0E9P3_9BACT</name>
<keyword evidence="3" id="KW-0418">Kinase</keyword>
<protein>
    <submittedName>
        <fullName evidence="3">Sensor histidine kinase</fullName>
        <ecNumber evidence="3">2.7.13.3</ecNumber>
    </submittedName>
</protein>
<keyword evidence="1" id="KW-0472">Membrane</keyword>
<feature type="transmembrane region" description="Helical" evidence="1">
    <location>
        <begin position="125"/>
        <end position="144"/>
    </location>
</feature>
<sequence length="352" mass="41011">MPKISFTRLIRVLKLVGHGCFILFLIAFPLYVFYATGGPKEPPHPLTLPFIWWFSLSYIMLFYGNTYYIIPRVLLRKRYFLFLLIVLGLFLVFYFGRPFQFLFDTILFYRQGREIPPYQPFSFDFLSLVLFGLIITLGLCIQIIKQWQRTERRALQAETDKANAELSFLKAQINPHFLFNTLNTIYSLILTRNDLAADSVLKLSSIMRYVTGDATADFVSLEKEIASLTDYIELQKLQHNKKVLLDFTVTGTLENKQIAPLLLLTYIENAFKYGISSHEEAPITIRLEIAEDRIDFFCQNRIFETPRVTERTGIGLLNTRKRLEFLYPGKHELLITSNTEFYTVSLTLKLVN</sequence>
<feature type="transmembrane region" description="Helical" evidence="1">
    <location>
        <begin position="79"/>
        <end position="96"/>
    </location>
</feature>
<dbReference type="EMBL" id="JBHSKT010000001">
    <property type="protein sequence ID" value="MFC5269450.1"/>
    <property type="molecule type" value="Genomic_DNA"/>
</dbReference>
<keyword evidence="3" id="KW-0808">Transferase</keyword>
<dbReference type="EC" id="2.7.13.3" evidence="3"/>
<dbReference type="PANTHER" id="PTHR34220:SF7">
    <property type="entry name" value="SENSOR HISTIDINE KINASE YPDA"/>
    <property type="match status" value="1"/>
</dbReference>
<evidence type="ECO:0000313" key="3">
    <source>
        <dbReference type="EMBL" id="MFC5269450.1"/>
    </source>
</evidence>
<keyword evidence="1" id="KW-1133">Transmembrane helix</keyword>
<dbReference type="GO" id="GO:0004673">
    <property type="term" value="F:protein histidine kinase activity"/>
    <property type="evidence" value="ECO:0007669"/>
    <property type="project" value="UniProtKB-EC"/>
</dbReference>
<keyword evidence="4" id="KW-1185">Reference proteome</keyword>